<keyword evidence="3" id="KW-1185">Reference proteome</keyword>
<gene>
    <name evidence="2" type="ORF">NSCAC_1044</name>
</gene>
<evidence type="ECO:0000313" key="3">
    <source>
        <dbReference type="Proteomes" id="UP000516072"/>
    </source>
</evidence>
<name>A0A7G1QA45_9GAMM</name>
<sequence>MKQVIETEADTQIQLFTDNQNTIKVSVWVIGGITLIMSVLAVIKPWVM</sequence>
<reference evidence="2 3" key="1">
    <citation type="submission" date="2020-03" db="EMBL/GenBank/DDBJ databases">
        <authorList>
            <person name="Picone N."/>
        </authorList>
    </citation>
    <scope>NUCLEOTIDE SEQUENCE [LARGE SCALE GENOMIC DNA]</scope>
    <source>
        <strain evidence="2">NSCAC1</strain>
    </source>
</reference>
<organism evidence="2 3">
    <name type="scientific">Candidatus Nitrosacidococcus tergens</name>
    <dbReference type="NCBI Taxonomy" id="553981"/>
    <lineage>
        <taxon>Bacteria</taxon>
        <taxon>Pseudomonadati</taxon>
        <taxon>Pseudomonadota</taxon>
        <taxon>Gammaproteobacteria</taxon>
        <taxon>Chromatiales</taxon>
        <taxon>Chromatiaceae</taxon>
        <taxon>Candidatus Nitrosacidococcus</taxon>
    </lineage>
</organism>
<dbReference type="Proteomes" id="UP000516072">
    <property type="component" value="Chromosome"/>
</dbReference>
<evidence type="ECO:0000313" key="2">
    <source>
        <dbReference type="EMBL" id="CAB1276190.1"/>
    </source>
</evidence>
<evidence type="ECO:0000256" key="1">
    <source>
        <dbReference type="SAM" id="Phobius"/>
    </source>
</evidence>
<dbReference type="AlphaFoldDB" id="A0A7G1QA45"/>
<keyword evidence="1" id="KW-0472">Membrane</keyword>
<dbReference type="KEGG" id="ntg:NSCAC_1044"/>
<keyword evidence="1" id="KW-0812">Transmembrane</keyword>
<proteinExistence type="predicted"/>
<feature type="transmembrane region" description="Helical" evidence="1">
    <location>
        <begin position="25"/>
        <end position="43"/>
    </location>
</feature>
<dbReference type="EMBL" id="LR778175">
    <property type="protein sequence ID" value="CAB1276190.1"/>
    <property type="molecule type" value="Genomic_DNA"/>
</dbReference>
<accession>A0A7G1QA45</accession>
<protein>
    <submittedName>
        <fullName evidence="2">Uncharacterized protein</fullName>
    </submittedName>
</protein>
<keyword evidence="1" id="KW-1133">Transmembrane helix</keyword>